<dbReference type="GO" id="GO:0008270">
    <property type="term" value="F:zinc ion binding"/>
    <property type="evidence" value="ECO:0007669"/>
    <property type="project" value="UniProtKB-KW"/>
</dbReference>
<sequence length="408" mass="43922">MAIPRSPVLSGVNVNRGGRTSRVAPAAPANGSKYTPTELEAMTSEQRLWLAEHPRFWLPRASNPEDSGDDFRDTLQSPGCGASNTDASEDGDVTMTHSDGTIKGKAWQTPNELGLSGISGLAVAGPSAALFDKLRLKVSPASAFTRPMSVVSLRTGCSPTALGIMVLLRSMLSAGWVPLQPFWIPGKLILTFGTWSAFLDYEDAINSGNRPGNWCSFCSWLLDLNPLCVSKDSILDDYDKLYQQPNETAQSFFQRFRKWQHKAKNYGFHYEASSGFVARLNRGLKDKVKGLVAAERRHGTPLSFDQIVITALEEDQTYRLRTANSIASGSRNNKRPADAADSSNSKRTSGSGSKDGGSRSCYNCGKEGHLSSKCPEPKTAKQLKYEAKHGAGGSGSGSGFGSGKSLNA</sequence>
<reference evidence="5" key="2">
    <citation type="submission" date="2016-05" db="EMBL/GenBank/DDBJ databases">
        <title>Comparative analysis highlights variable genome content of wheat rusts and divergence of the mating loci.</title>
        <authorList>
            <person name="Cuomo C.A."/>
            <person name="Bakkeren G."/>
            <person name="Szabo L."/>
            <person name="Khalil H."/>
            <person name="Joly D."/>
            <person name="Goldberg J."/>
            <person name="Young S."/>
            <person name="Zeng Q."/>
            <person name="Fellers J."/>
        </authorList>
    </citation>
    <scope>NUCLEOTIDE SEQUENCE [LARGE SCALE GENOMIC DNA]</scope>
    <source>
        <strain evidence="5">1-1 BBBD Race 1</strain>
    </source>
</reference>
<dbReference type="Gene3D" id="4.10.60.10">
    <property type="entry name" value="Zinc finger, CCHC-type"/>
    <property type="match status" value="1"/>
</dbReference>
<evidence type="ECO:0000256" key="2">
    <source>
        <dbReference type="PROSITE-ProRule" id="PRU00047"/>
    </source>
</evidence>
<feature type="compositionally biased region" description="Basic and acidic residues" evidence="3">
    <location>
        <begin position="366"/>
        <end position="389"/>
    </location>
</feature>
<keyword evidence="2" id="KW-0862">Zinc</keyword>
<dbReference type="SMART" id="SM00343">
    <property type="entry name" value="ZnF_C2HC"/>
    <property type="match status" value="1"/>
</dbReference>
<name>A0A180GQU3_PUCT1</name>
<proteinExistence type="predicted"/>
<feature type="compositionally biased region" description="Gly residues" evidence="3">
    <location>
        <begin position="390"/>
        <end position="402"/>
    </location>
</feature>
<gene>
    <name evidence="5" type="ORF">PTTG_26797</name>
</gene>
<dbReference type="EMBL" id="ADAS02000033">
    <property type="protein sequence ID" value="OAV95065.1"/>
    <property type="molecule type" value="Genomic_DNA"/>
</dbReference>
<evidence type="ECO:0000313" key="5">
    <source>
        <dbReference type="EMBL" id="OAV95065.1"/>
    </source>
</evidence>
<dbReference type="EnsemblFungi" id="PTTG_26797-t43_1">
    <property type="protein sequence ID" value="PTTG_26797-t43_1-p1"/>
    <property type="gene ID" value="PTTG_26797"/>
</dbReference>
<dbReference type="Pfam" id="PF00098">
    <property type="entry name" value="zf-CCHC"/>
    <property type="match status" value="1"/>
</dbReference>
<evidence type="ECO:0000256" key="3">
    <source>
        <dbReference type="SAM" id="MobiDB-lite"/>
    </source>
</evidence>
<dbReference type="GO" id="GO:0003676">
    <property type="term" value="F:nucleic acid binding"/>
    <property type="evidence" value="ECO:0007669"/>
    <property type="project" value="InterPro"/>
</dbReference>
<dbReference type="Proteomes" id="UP000005240">
    <property type="component" value="Unassembled WGS sequence"/>
</dbReference>
<feature type="compositionally biased region" description="Low complexity" evidence="3">
    <location>
        <begin position="342"/>
        <end position="352"/>
    </location>
</feature>
<protein>
    <submittedName>
        <fullName evidence="6">CCHC-type domain-containing protein</fullName>
    </submittedName>
</protein>
<reference evidence="6" key="4">
    <citation type="submission" date="2025-05" db="UniProtKB">
        <authorList>
            <consortium name="EnsemblFungi"/>
        </authorList>
    </citation>
    <scope>IDENTIFICATION</scope>
    <source>
        <strain evidence="6">isolate 1-1 / race 1 (BBBD)</strain>
    </source>
</reference>
<dbReference type="PROSITE" id="PS50158">
    <property type="entry name" value="ZF_CCHC"/>
    <property type="match status" value="1"/>
</dbReference>
<feature type="region of interest" description="Disordered" evidence="3">
    <location>
        <begin position="323"/>
        <end position="408"/>
    </location>
</feature>
<feature type="region of interest" description="Disordered" evidence="3">
    <location>
        <begin position="1"/>
        <end position="34"/>
    </location>
</feature>
<reference evidence="6 7" key="3">
    <citation type="journal article" date="2017" name="G3 (Bethesda)">
        <title>Comparative analysis highlights variable genome content of wheat rusts and divergence of the mating loci.</title>
        <authorList>
            <person name="Cuomo C.A."/>
            <person name="Bakkeren G."/>
            <person name="Khalil H.B."/>
            <person name="Panwar V."/>
            <person name="Joly D."/>
            <person name="Linning R."/>
            <person name="Sakthikumar S."/>
            <person name="Song X."/>
            <person name="Adiconis X."/>
            <person name="Fan L."/>
            <person name="Goldberg J.M."/>
            <person name="Levin J.Z."/>
            <person name="Young S."/>
            <person name="Zeng Q."/>
            <person name="Anikster Y."/>
            <person name="Bruce M."/>
            <person name="Wang M."/>
            <person name="Yin C."/>
            <person name="McCallum B."/>
            <person name="Szabo L.J."/>
            <person name="Hulbert S."/>
            <person name="Chen X."/>
            <person name="Fellers J.P."/>
        </authorList>
    </citation>
    <scope>NUCLEOTIDE SEQUENCE</scope>
    <source>
        <strain evidence="7">Isolate 1-1 / race 1 (BBBD)</strain>
        <strain evidence="6">isolate 1-1 / race 1 (BBBD)</strain>
    </source>
</reference>
<keyword evidence="7" id="KW-1185">Reference proteome</keyword>
<accession>A0A180GQU3</accession>
<reference evidence="5" key="1">
    <citation type="submission" date="2009-11" db="EMBL/GenBank/DDBJ databases">
        <authorList>
            <consortium name="The Broad Institute Genome Sequencing Platform"/>
            <person name="Ward D."/>
            <person name="Feldgarden M."/>
            <person name="Earl A."/>
            <person name="Young S.K."/>
            <person name="Zeng Q."/>
            <person name="Koehrsen M."/>
            <person name="Alvarado L."/>
            <person name="Berlin A."/>
            <person name="Bochicchio J."/>
            <person name="Borenstein D."/>
            <person name="Chapman S.B."/>
            <person name="Chen Z."/>
            <person name="Engels R."/>
            <person name="Freedman E."/>
            <person name="Gellesch M."/>
            <person name="Goldberg J."/>
            <person name="Griggs A."/>
            <person name="Gujja S."/>
            <person name="Heilman E."/>
            <person name="Heiman D."/>
            <person name="Hepburn T."/>
            <person name="Howarth C."/>
            <person name="Jen D."/>
            <person name="Larson L."/>
            <person name="Lewis B."/>
            <person name="Mehta T."/>
            <person name="Park D."/>
            <person name="Pearson M."/>
            <person name="Roberts A."/>
            <person name="Saif S."/>
            <person name="Shea T."/>
            <person name="Shenoy N."/>
            <person name="Sisk P."/>
            <person name="Stolte C."/>
            <person name="Sykes S."/>
            <person name="Thomson T."/>
            <person name="Walk T."/>
            <person name="White J."/>
            <person name="Yandava C."/>
            <person name="Izard J."/>
            <person name="Baranova O.V."/>
            <person name="Blanton J.M."/>
            <person name="Tanner A.C."/>
            <person name="Dewhirst F.E."/>
            <person name="Haas B."/>
            <person name="Nusbaum C."/>
            <person name="Birren B."/>
        </authorList>
    </citation>
    <scope>NUCLEOTIDE SEQUENCE [LARGE SCALE GENOMIC DNA]</scope>
    <source>
        <strain evidence="5">1-1 BBBD Race 1</strain>
    </source>
</reference>
<dbReference type="OrthoDB" id="267048at2759"/>
<dbReference type="AlphaFoldDB" id="A0A180GQU3"/>
<organism evidence="5">
    <name type="scientific">Puccinia triticina (isolate 1-1 / race 1 (BBBD))</name>
    <name type="common">Brown leaf rust fungus</name>
    <dbReference type="NCBI Taxonomy" id="630390"/>
    <lineage>
        <taxon>Eukaryota</taxon>
        <taxon>Fungi</taxon>
        <taxon>Dikarya</taxon>
        <taxon>Basidiomycota</taxon>
        <taxon>Pucciniomycotina</taxon>
        <taxon>Pucciniomycetes</taxon>
        <taxon>Pucciniales</taxon>
        <taxon>Pucciniaceae</taxon>
        <taxon>Puccinia</taxon>
    </lineage>
</organism>
<evidence type="ECO:0000256" key="1">
    <source>
        <dbReference type="ARBA" id="ARBA00022664"/>
    </source>
</evidence>
<dbReference type="InterPro" id="IPR036875">
    <property type="entry name" value="Znf_CCHC_sf"/>
</dbReference>
<evidence type="ECO:0000313" key="6">
    <source>
        <dbReference type="EnsemblFungi" id="PTTG_26797-t43_1-p1"/>
    </source>
</evidence>
<dbReference type="GO" id="GO:0006397">
    <property type="term" value="P:mRNA processing"/>
    <property type="evidence" value="ECO:0007669"/>
    <property type="project" value="UniProtKB-KW"/>
</dbReference>
<feature type="region of interest" description="Disordered" evidence="3">
    <location>
        <begin position="60"/>
        <end position="92"/>
    </location>
</feature>
<feature type="compositionally biased region" description="Polar residues" evidence="3">
    <location>
        <begin position="74"/>
        <end position="86"/>
    </location>
</feature>
<keyword evidence="2" id="KW-0863">Zinc-finger</keyword>
<dbReference type="InterPro" id="IPR001878">
    <property type="entry name" value="Znf_CCHC"/>
</dbReference>
<evidence type="ECO:0000313" key="7">
    <source>
        <dbReference type="Proteomes" id="UP000005240"/>
    </source>
</evidence>
<dbReference type="SUPFAM" id="SSF57756">
    <property type="entry name" value="Retrovirus zinc finger-like domains"/>
    <property type="match status" value="1"/>
</dbReference>
<dbReference type="VEuPathDB" id="FungiDB:PTTG_26797"/>
<feature type="domain" description="CCHC-type" evidence="4">
    <location>
        <begin position="361"/>
        <end position="376"/>
    </location>
</feature>
<keyword evidence="1" id="KW-0507">mRNA processing</keyword>
<keyword evidence="2" id="KW-0479">Metal-binding</keyword>
<evidence type="ECO:0000259" key="4">
    <source>
        <dbReference type="PROSITE" id="PS50158"/>
    </source>
</evidence>